<dbReference type="AlphaFoldDB" id="A0A392MFX5"/>
<gene>
    <name evidence="1" type="ORF">A2U01_0007264</name>
</gene>
<organism evidence="1 2">
    <name type="scientific">Trifolium medium</name>
    <dbReference type="NCBI Taxonomy" id="97028"/>
    <lineage>
        <taxon>Eukaryota</taxon>
        <taxon>Viridiplantae</taxon>
        <taxon>Streptophyta</taxon>
        <taxon>Embryophyta</taxon>
        <taxon>Tracheophyta</taxon>
        <taxon>Spermatophyta</taxon>
        <taxon>Magnoliopsida</taxon>
        <taxon>eudicotyledons</taxon>
        <taxon>Gunneridae</taxon>
        <taxon>Pentapetalae</taxon>
        <taxon>rosids</taxon>
        <taxon>fabids</taxon>
        <taxon>Fabales</taxon>
        <taxon>Fabaceae</taxon>
        <taxon>Papilionoideae</taxon>
        <taxon>50 kb inversion clade</taxon>
        <taxon>NPAAA clade</taxon>
        <taxon>Hologalegina</taxon>
        <taxon>IRL clade</taxon>
        <taxon>Trifolieae</taxon>
        <taxon>Trifolium</taxon>
    </lineage>
</organism>
<accession>A0A392MFX5</accession>
<keyword evidence="2" id="KW-1185">Reference proteome</keyword>
<evidence type="ECO:0000313" key="2">
    <source>
        <dbReference type="Proteomes" id="UP000265520"/>
    </source>
</evidence>
<dbReference type="Proteomes" id="UP000265520">
    <property type="component" value="Unassembled WGS sequence"/>
</dbReference>
<dbReference type="EMBL" id="LXQA010010268">
    <property type="protein sequence ID" value="MCH86407.1"/>
    <property type="molecule type" value="Genomic_DNA"/>
</dbReference>
<sequence>MAEHNPPPLPRRTMGEYCKRSDTYHVSLGFRPTNSVNFDIKSTVLACLRENQFNGRANKDPWDHLSRFSETCQIQKVPDYITEDQNLAV</sequence>
<reference evidence="1 2" key="1">
    <citation type="journal article" date="2018" name="Front. Plant Sci.">
        <title>Red Clover (Trifolium pratense) and Zigzag Clover (T. medium) - A Picture of Genomic Similarities and Differences.</title>
        <authorList>
            <person name="Dluhosova J."/>
            <person name="Istvanek J."/>
            <person name="Nedelnik J."/>
            <person name="Repkova J."/>
        </authorList>
    </citation>
    <scope>NUCLEOTIDE SEQUENCE [LARGE SCALE GENOMIC DNA]</scope>
    <source>
        <strain evidence="2">cv. 10/8</strain>
        <tissue evidence="1">Leaf</tissue>
    </source>
</reference>
<evidence type="ECO:0000313" key="1">
    <source>
        <dbReference type="EMBL" id="MCH86407.1"/>
    </source>
</evidence>
<name>A0A392MFX5_9FABA</name>
<comment type="caution">
    <text evidence="1">The sequence shown here is derived from an EMBL/GenBank/DDBJ whole genome shotgun (WGS) entry which is preliminary data.</text>
</comment>
<proteinExistence type="predicted"/>
<protein>
    <submittedName>
        <fullName evidence="1">Uncharacterized protein</fullName>
    </submittedName>
</protein>